<evidence type="ECO:0000313" key="2">
    <source>
        <dbReference type="Proteomes" id="UP000029921"/>
    </source>
</evidence>
<dbReference type="RefSeq" id="WP_034587664.1">
    <property type="nucleotide sequence ID" value="NZ_JRPE02000025.1"/>
</dbReference>
<proteinExistence type="predicted"/>
<evidence type="ECO:0000313" key="1">
    <source>
        <dbReference type="EMBL" id="TLD91101.1"/>
    </source>
</evidence>
<name>A0A4U8SW34_9HELI</name>
<dbReference type="SUPFAM" id="SSF52833">
    <property type="entry name" value="Thioredoxin-like"/>
    <property type="match status" value="1"/>
</dbReference>
<gene>
    <name evidence="1" type="ORF">LS74_010330</name>
</gene>
<accession>A0A4U8SW34</accession>
<dbReference type="Gene3D" id="3.40.30.10">
    <property type="entry name" value="Glutaredoxin"/>
    <property type="match status" value="1"/>
</dbReference>
<dbReference type="Proteomes" id="UP000029921">
    <property type="component" value="Unassembled WGS sequence"/>
</dbReference>
<dbReference type="AlphaFoldDB" id="A0A4U8SW34"/>
<dbReference type="GO" id="GO:0004601">
    <property type="term" value="F:peroxidase activity"/>
    <property type="evidence" value="ECO:0007669"/>
    <property type="project" value="UniProtKB-KW"/>
</dbReference>
<comment type="caution">
    <text evidence="1">The sequence shown here is derived from an EMBL/GenBank/DDBJ whole genome shotgun (WGS) entry which is preliminary data.</text>
</comment>
<organism evidence="1 2">
    <name type="scientific">Helicobacter magdeburgensis</name>
    <dbReference type="NCBI Taxonomy" id="471858"/>
    <lineage>
        <taxon>Bacteria</taxon>
        <taxon>Pseudomonadati</taxon>
        <taxon>Campylobacterota</taxon>
        <taxon>Epsilonproteobacteria</taxon>
        <taxon>Campylobacterales</taxon>
        <taxon>Helicobacteraceae</taxon>
        <taxon>Helicobacter</taxon>
    </lineage>
</organism>
<keyword evidence="1" id="KW-0575">Peroxidase</keyword>
<keyword evidence="1" id="KW-0560">Oxidoreductase</keyword>
<sequence>MLKIQNKSQWFKKIVFATLAVSVLNACGSNEAVKTKLNFLDTLGEHKVNYTEEEKIERIIAFYKKKLANVKDLEVKFLEKISANKDLEFDAFIFEFNINGETQQEILFIKDNFFFSDFASIESLNTSKQKITKRLEEKANEKILESLKEDSEYIVTLGNGDKEIYVFTDPLCPFCREHLKSINEKFLAKHKVHFIFVSVHQDAGFNRASLIYENIENAKNDKEKLDIIKLYYGDNINQEFVSPQRSFNIKMLYDKYIDLGVKYVPYIIEVK</sequence>
<dbReference type="EMBL" id="JRPE02000025">
    <property type="protein sequence ID" value="TLD91101.1"/>
    <property type="molecule type" value="Genomic_DNA"/>
</dbReference>
<reference evidence="1 2" key="1">
    <citation type="journal article" date="2014" name="Genome Announc.">
        <title>Draft genome sequences of eight enterohepatic helicobacter species isolated from both laboratory and wild rodents.</title>
        <authorList>
            <person name="Sheh A."/>
            <person name="Shen Z."/>
            <person name="Fox J.G."/>
        </authorList>
    </citation>
    <scope>NUCLEOTIDE SEQUENCE [LARGE SCALE GENOMIC DNA]</scope>
    <source>
        <strain evidence="1 2">MIT 96-1001</strain>
    </source>
</reference>
<keyword evidence="2" id="KW-1185">Reference proteome</keyword>
<dbReference type="InterPro" id="IPR036249">
    <property type="entry name" value="Thioredoxin-like_sf"/>
</dbReference>
<protein>
    <submittedName>
        <fullName evidence="1">Thiol peroxidase</fullName>
    </submittedName>
</protein>